<sequence length="693" mass="77259">MINTSSRKNSHPLCLSNVLRQTNNRLILFIVPCCHLRFAAMPRQSSTSTARTISLRSTASNDHRPGKLQFPLPDNYFAPVNLSLSQAQAYQAKVEKMVTNAIKSCRAYESQVVGSGVREEKGWEDVARDTNLSIMRRKQDAITFTRTFGTVAGDFRRFIDFFSSGTSDELFAWNQFFFGCAIDAAVLCKLALDKSAKQASLGIKWTCLQPSVLTRKRDECFLEYIVFKKDDQGRDVAVIVRLPVTIPECPPLPNELKTKREKITSVTVVRASDTLPSATQVFQLSQCDNKGLIASTRFCRKFLRALKDVARSADAKRIACAISFPGHQEQSRVEAESLNPGSSVRSWVPSAGNQQGCSSCTRPFRGAHRRRQCQMCGDVFCSKCLVQRASIRQQKNVFTNSVTGSNQRTFRLAQLLFCKVCVNRSREEAMPVSPTPMMTTRCSPASPAPSSLYCSSSIGSSTQPASSTLVPENLDAPRRSATSVEKNRMSWLSETDSDTNWESRSSTLSSISRNYSVAATVRSSLSSEYSLGRNSLQAMQSLSSSHECDTERADDRIDERCSIYEVIDTKDMVPEKQLRHQSESMSMHNDDDFFTNFSNTVRARYMSTPLAPTTLPSNTRASRRTRSTDVTDKQSVSSKSLDQCIAEQNELLQQVLSASGYNVQLKARTTASSVPKRSCEDDYDNHDESTYDL</sequence>
<dbReference type="EMBL" id="CM047587">
    <property type="protein sequence ID" value="KAI9907258.1"/>
    <property type="molecule type" value="Genomic_DNA"/>
</dbReference>
<protein>
    <submittedName>
        <fullName evidence="1">Uncharacterized protein</fullName>
    </submittedName>
</protein>
<evidence type="ECO:0000313" key="2">
    <source>
        <dbReference type="Proteomes" id="UP001163321"/>
    </source>
</evidence>
<gene>
    <name evidence="1" type="ORF">PsorP6_016110</name>
</gene>
<name>A0ACC0VN07_9STRA</name>
<keyword evidence="2" id="KW-1185">Reference proteome</keyword>
<evidence type="ECO:0000313" key="1">
    <source>
        <dbReference type="EMBL" id="KAI9907258.1"/>
    </source>
</evidence>
<accession>A0ACC0VN07</accession>
<dbReference type="Proteomes" id="UP001163321">
    <property type="component" value="Chromosome 8"/>
</dbReference>
<organism evidence="1 2">
    <name type="scientific">Peronosclerospora sorghi</name>
    <dbReference type="NCBI Taxonomy" id="230839"/>
    <lineage>
        <taxon>Eukaryota</taxon>
        <taxon>Sar</taxon>
        <taxon>Stramenopiles</taxon>
        <taxon>Oomycota</taxon>
        <taxon>Peronosporomycetes</taxon>
        <taxon>Peronosporales</taxon>
        <taxon>Peronosporaceae</taxon>
        <taxon>Peronosclerospora</taxon>
    </lineage>
</organism>
<comment type="caution">
    <text evidence="1">The sequence shown here is derived from an EMBL/GenBank/DDBJ whole genome shotgun (WGS) entry which is preliminary data.</text>
</comment>
<proteinExistence type="predicted"/>
<reference evidence="1 2" key="1">
    <citation type="journal article" date="2022" name="bioRxiv">
        <title>The genome of the oomycete Peronosclerospora sorghi, a cosmopolitan pathogen of maize and sorghum, is inflated with dispersed pseudogenes.</title>
        <authorList>
            <person name="Fletcher K."/>
            <person name="Martin F."/>
            <person name="Isakeit T."/>
            <person name="Cavanaugh K."/>
            <person name="Magill C."/>
            <person name="Michelmore R."/>
        </authorList>
    </citation>
    <scope>NUCLEOTIDE SEQUENCE [LARGE SCALE GENOMIC DNA]</scope>
    <source>
        <strain evidence="1">P6</strain>
    </source>
</reference>